<dbReference type="PANTHER" id="PTHR14679:SF1">
    <property type="entry name" value="GEM-ASSOCIATED PROTEIN 7"/>
    <property type="match status" value="1"/>
</dbReference>
<reference evidence="2" key="1">
    <citation type="submission" date="2021-02" db="EMBL/GenBank/DDBJ databases">
        <authorList>
            <person name="Nowell W R."/>
        </authorList>
    </citation>
    <scope>NUCLEOTIDE SEQUENCE</scope>
</reference>
<proteinExistence type="predicted"/>
<protein>
    <submittedName>
        <fullName evidence="2">Uncharacterized protein</fullName>
    </submittedName>
</protein>
<dbReference type="GO" id="GO:0000387">
    <property type="term" value="P:spliceosomal snRNP assembly"/>
    <property type="evidence" value="ECO:0007669"/>
    <property type="project" value="TreeGrafter"/>
</dbReference>
<dbReference type="EMBL" id="CAJOBA010043632">
    <property type="protein sequence ID" value="CAF4152516.1"/>
    <property type="molecule type" value="Genomic_DNA"/>
</dbReference>
<organism evidence="2 3">
    <name type="scientific">Didymodactylos carnosus</name>
    <dbReference type="NCBI Taxonomy" id="1234261"/>
    <lineage>
        <taxon>Eukaryota</taxon>
        <taxon>Metazoa</taxon>
        <taxon>Spiralia</taxon>
        <taxon>Gnathifera</taxon>
        <taxon>Rotifera</taxon>
        <taxon>Eurotatoria</taxon>
        <taxon>Bdelloidea</taxon>
        <taxon>Philodinida</taxon>
        <taxon>Philodinidae</taxon>
        <taxon>Didymodactylos</taxon>
    </lineage>
</organism>
<evidence type="ECO:0000313" key="2">
    <source>
        <dbReference type="EMBL" id="CAF4152516.1"/>
    </source>
</evidence>
<accession>A0A8S2R9X6</accession>
<dbReference type="EMBL" id="CAJNOK010022004">
    <property type="protein sequence ID" value="CAF1341276.1"/>
    <property type="molecule type" value="Genomic_DNA"/>
</dbReference>
<dbReference type="Gene3D" id="2.30.30.100">
    <property type="match status" value="1"/>
</dbReference>
<dbReference type="InterPro" id="IPR020338">
    <property type="entry name" value="SMN_gemin7"/>
</dbReference>
<gene>
    <name evidence="1" type="ORF">OVA965_LOCUS30356</name>
    <name evidence="2" type="ORF">TMI583_LOCUS31157</name>
</gene>
<dbReference type="GO" id="GO:0034719">
    <property type="term" value="C:SMN-Sm protein complex"/>
    <property type="evidence" value="ECO:0007669"/>
    <property type="project" value="InterPro"/>
</dbReference>
<evidence type="ECO:0000313" key="3">
    <source>
        <dbReference type="Proteomes" id="UP000682733"/>
    </source>
</evidence>
<dbReference type="Proteomes" id="UP000677228">
    <property type="component" value="Unassembled WGS sequence"/>
</dbReference>
<evidence type="ECO:0000313" key="1">
    <source>
        <dbReference type="EMBL" id="CAF1341276.1"/>
    </source>
</evidence>
<dbReference type="PANTHER" id="PTHR14679">
    <property type="entry name" value="GEM-ASSOCIATED PROTEIN 7"/>
    <property type="match status" value="1"/>
</dbReference>
<comment type="caution">
    <text evidence="2">The sequence shown here is derived from an EMBL/GenBank/DDBJ whole genome shotgun (WGS) entry which is preliminary data.</text>
</comment>
<dbReference type="Proteomes" id="UP000682733">
    <property type="component" value="Unassembled WGS sequence"/>
</dbReference>
<sequence>MNEEYLIIEGPQMSEQHDIDGLSSFRQKLNSIQNSSSSQEHRSELREKFLNVLQHLYSSSSPSVQLDFHREASLTAKYSASDSSFSQLLVQDLQTPIGVMTNALIRTNDLTALNFTLVKQ</sequence>
<dbReference type="AlphaFoldDB" id="A0A8S2R9X6"/>
<name>A0A8S2R9X6_9BILA</name>
<dbReference type="Pfam" id="PF11095">
    <property type="entry name" value="Gemin7"/>
    <property type="match status" value="1"/>
</dbReference>